<name>A0AAN9FZ84_CROPI</name>
<dbReference type="Proteomes" id="UP001372338">
    <property type="component" value="Unassembled WGS sequence"/>
</dbReference>
<gene>
    <name evidence="3" type="ORF">RIF29_10725</name>
</gene>
<accession>A0AAN9FZ84</accession>
<protein>
    <recommendedName>
        <fullName evidence="2">CCHC-type domain-containing protein</fullName>
    </recommendedName>
</protein>
<evidence type="ECO:0000259" key="2">
    <source>
        <dbReference type="PROSITE" id="PS50158"/>
    </source>
</evidence>
<dbReference type="EMBL" id="JAYWIO010000002">
    <property type="protein sequence ID" value="KAK7282148.1"/>
    <property type="molecule type" value="Genomic_DNA"/>
</dbReference>
<dbReference type="InterPro" id="IPR036875">
    <property type="entry name" value="Znf_CCHC_sf"/>
</dbReference>
<reference evidence="3 4" key="1">
    <citation type="submission" date="2024-01" db="EMBL/GenBank/DDBJ databases">
        <title>The genomes of 5 underutilized Papilionoideae crops provide insights into root nodulation and disease resistanc.</title>
        <authorList>
            <person name="Yuan L."/>
        </authorList>
    </citation>
    <scope>NUCLEOTIDE SEQUENCE [LARGE SCALE GENOMIC DNA]</scope>
    <source>
        <strain evidence="3">ZHUSHIDOU_FW_LH</strain>
        <tissue evidence="3">Leaf</tissue>
    </source>
</reference>
<sequence>MEFVELELSKRIGSKFVELELSKLAGPSGFGPAWPDAGHNVEYEVEYEGLHLICFHCSRFGHRKDQCPEGLLIINPSAGVSQSSVTGFLHCPKEVFQISIPLAISP</sequence>
<dbReference type="SUPFAM" id="SSF57756">
    <property type="entry name" value="Retrovirus zinc finger-like domains"/>
    <property type="match status" value="1"/>
</dbReference>
<dbReference type="AlphaFoldDB" id="A0AAN9FZ84"/>
<organism evidence="3 4">
    <name type="scientific">Crotalaria pallida</name>
    <name type="common">Smooth rattlebox</name>
    <name type="synonym">Crotalaria striata</name>
    <dbReference type="NCBI Taxonomy" id="3830"/>
    <lineage>
        <taxon>Eukaryota</taxon>
        <taxon>Viridiplantae</taxon>
        <taxon>Streptophyta</taxon>
        <taxon>Embryophyta</taxon>
        <taxon>Tracheophyta</taxon>
        <taxon>Spermatophyta</taxon>
        <taxon>Magnoliopsida</taxon>
        <taxon>eudicotyledons</taxon>
        <taxon>Gunneridae</taxon>
        <taxon>Pentapetalae</taxon>
        <taxon>rosids</taxon>
        <taxon>fabids</taxon>
        <taxon>Fabales</taxon>
        <taxon>Fabaceae</taxon>
        <taxon>Papilionoideae</taxon>
        <taxon>50 kb inversion clade</taxon>
        <taxon>genistoids sensu lato</taxon>
        <taxon>core genistoids</taxon>
        <taxon>Crotalarieae</taxon>
        <taxon>Crotalaria</taxon>
    </lineage>
</organism>
<dbReference type="PROSITE" id="PS50158">
    <property type="entry name" value="ZF_CCHC"/>
    <property type="match status" value="1"/>
</dbReference>
<keyword evidence="1" id="KW-0479">Metal-binding</keyword>
<keyword evidence="4" id="KW-1185">Reference proteome</keyword>
<comment type="caution">
    <text evidence="3">The sequence shown here is derived from an EMBL/GenBank/DDBJ whole genome shotgun (WGS) entry which is preliminary data.</text>
</comment>
<evidence type="ECO:0000313" key="3">
    <source>
        <dbReference type="EMBL" id="KAK7282148.1"/>
    </source>
</evidence>
<keyword evidence="1" id="KW-0862">Zinc</keyword>
<dbReference type="InterPro" id="IPR001878">
    <property type="entry name" value="Znf_CCHC"/>
</dbReference>
<feature type="domain" description="CCHC-type" evidence="2">
    <location>
        <begin position="54"/>
        <end position="69"/>
    </location>
</feature>
<evidence type="ECO:0000313" key="4">
    <source>
        <dbReference type="Proteomes" id="UP001372338"/>
    </source>
</evidence>
<evidence type="ECO:0000256" key="1">
    <source>
        <dbReference type="PROSITE-ProRule" id="PRU00047"/>
    </source>
</evidence>
<dbReference type="GO" id="GO:0003676">
    <property type="term" value="F:nucleic acid binding"/>
    <property type="evidence" value="ECO:0007669"/>
    <property type="project" value="InterPro"/>
</dbReference>
<proteinExistence type="predicted"/>
<dbReference type="GO" id="GO:0008270">
    <property type="term" value="F:zinc ion binding"/>
    <property type="evidence" value="ECO:0007669"/>
    <property type="project" value="UniProtKB-KW"/>
</dbReference>
<keyword evidence="1" id="KW-0863">Zinc-finger</keyword>